<dbReference type="Gene3D" id="3.40.50.12780">
    <property type="entry name" value="N-terminal domain of ligase-like"/>
    <property type="match status" value="1"/>
</dbReference>
<evidence type="ECO:0000256" key="4">
    <source>
        <dbReference type="ARBA" id="ARBA00023136"/>
    </source>
</evidence>
<dbReference type="GO" id="GO:0004467">
    <property type="term" value="F:long-chain fatty acid-CoA ligase activity"/>
    <property type="evidence" value="ECO:0007669"/>
    <property type="project" value="UniProtKB-EC"/>
</dbReference>
<organism evidence="10">
    <name type="scientific">Ectopseudomonas oleovorans</name>
    <name type="common">Pseudomonas oleovorans</name>
    <dbReference type="NCBI Taxonomy" id="301"/>
    <lineage>
        <taxon>Bacteria</taxon>
        <taxon>Pseudomonadati</taxon>
        <taxon>Pseudomonadota</taxon>
        <taxon>Gammaproteobacteria</taxon>
        <taxon>Pseudomonadales</taxon>
        <taxon>Pseudomonadaceae</taxon>
        <taxon>Ectopseudomonas</taxon>
    </lineage>
</organism>
<name>A0A653BCR6_ECTOL</name>
<dbReference type="SUPFAM" id="SSF56801">
    <property type="entry name" value="Acetyl-CoA synthetase-like"/>
    <property type="match status" value="1"/>
</dbReference>
<dbReference type="PROSITE" id="PS00455">
    <property type="entry name" value="AMP_BINDING"/>
    <property type="match status" value="1"/>
</dbReference>
<feature type="domain" description="AMP-binding enzyme C-terminal" evidence="9">
    <location>
        <begin position="472"/>
        <end position="546"/>
    </location>
</feature>
<keyword evidence="4" id="KW-0472">Membrane</keyword>
<dbReference type="Pfam" id="PF13193">
    <property type="entry name" value="AMP-binding_C"/>
    <property type="match status" value="1"/>
</dbReference>
<gene>
    <name evidence="10" type="ORF">POT9AD_5416</name>
</gene>
<protein>
    <recommendedName>
        <fullName evidence="6">Long-chain-fatty-acid--CoA ligase</fullName>
        <ecNumber evidence="5">6.2.1.3</ecNumber>
    </recommendedName>
    <alternativeName>
        <fullName evidence="7">Long-chain acyl-CoA synthetase</fullName>
    </alternativeName>
</protein>
<accession>A0A653BCR6</accession>
<evidence type="ECO:0000256" key="2">
    <source>
        <dbReference type="ARBA" id="ARBA00005005"/>
    </source>
</evidence>
<sequence>MNHPNKKENSRLRVVSTQDNNELHEPAVDTLDELLRRGAVRAPEAAALSALGVDVSYADLQAMSASIAAWLTRQGLEPGACVAVVLPNLLAHPIACLGIIRAGLTAVCVNPLYTGQELVHIFQDSDVKAVFFFDPMSGPMQHAVQAAGIAISVRVTPGDMLGWRRPLVNWIAKRRLRGQSAAVENAVSWRRVTSTRPVASEQMARPEARQIAFIIYSGGTTGQPKGVPISHRALLHNVAQQYSALRQHLSGRAEHEYVLLLAVPLYHILGLGNLLFSLARGGKAVPVMNPRDTAALAREWARHRISSFPGVNTLYSALLEHGEFRALDFSSLVICLGAGMPVSETTAKHWHQVTGCHITEAYGMTETGLISCNPAGRSRPGSVGLPVSGIEISLRDESDSEVTIGEGEICVRSPAIMSGYWKREADNASAFTSDGFFRTGDVGTFDADGYLRIIDRKKEMIICSGFKVFPSEVERVLNAHPGIRESAVIPTPDDKAGEVPVAYIVRRQPYLEEQHVMKHCEKHLVSYKRPRRIIFCDELPKSAVGKVLRKALIESHARERNQ</sequence>
<dbReference type="Pfam" id="PF00501">
    <property type="entry name" value="AMP-binding"/>
    <property type="match status" value="1"/>
</dbReference>
<evidence type="ECO:0000313" key="10">
    <source>
        <dbReference type="EMBL" id="VDN66391.1"/>
    </source>
</evidence>
<dbReference type="InterPro" id="IPR045851">
    <property type="entry name" value="AMP-bd_C_sf"/>
</dbReference>
<comment type="pathway">
    <text evidence="2">Lipid metabolism; fatty acid beta-oxidation.</text>
</comment>
<evidence type="ECO:0000256" key="1">
    <source>
        <dbReference type="ARBA" id="ARBA00004170"/>
    </source>
</evidence>
<dbReference type="PANTHER" id="PTHR43767:SF8">
    <property type="entry name" value="LONG-CHAIN-FATTY-ACID--COA LIGASE"/>
    <property type="match status" value="1"/>
</dbReference>
<dbReference type="Gene3D" id="3.30.300.30">
    <property type="match status" value="1"/>
</dbReference>
<evidence type="ECO:0000256" key="3">
    <source>
        <dbReference type="ARBA" id="ARBA00022598"/>
    </source>
</evidence>
<dbReference type="AlphaFoldDB" id="A0A653BCR6"/>
<dbReference type="InterPro" id="IPR042099">
    <property type="entry name" value="ANL_N_sf"/>
</dbReference>
<comment type="subcellular location">
    <subcellularLocation>
        <location evidence="1">Membrane</location>
        <topology evidence="1">Peripheral membrane protein</topology>
    </subcellularLocation>
</comment>
<evidence type="ECO:0000259" key="9">
    <source>
        <dbReference type="Pfam" id="PF13193"/>
    </source>
</evidence>
<dbReference type="InterPro" id="IPR000873">
    <property type="entry name" value="AMP-dep_synth/lig_dom"/>
</dbReference>
<dbReference type="InterPro" id="IPR050237">
    <property type="entry name" value="ATP-dep_AMP-bd_enzyme"/>
</dbReference>
<evidence type="ECO:0000259" key="8">
    <source>
        <dbReference type="Pfam" id="PF00501"/>
    </source>
</evidence>
<proteinExistence type="predicted"/>
<evidence type="ECO:0000256" key="5">
    <source>
        <dbReference type="ARBA" id="ARBA00026121"/>
    </source>
</evidence>
<dbReference type="EMBL" id="LR130779">
    <property type="protein sequence ID" value="VDN66391.1"/>
    <property type="molecule type" value="Genomic_DNA"/>
</dbReference>
<dbReference type="EC" id="6.2.1.3" evidence="5"/>
<feature type="domain" description="AMP-dependent synthetase/ligase" evidence="8">
    <location>
        <begin position="36"/>
        <end position="421"/>
    </location>
</feature>
<evidence type="ECO:0000256" key="7">
    <source>
        <dbReference type="ARBA" id="ARBA00042773"/>
    </source>
</evidence>
<dbReference type="OrthoDB" id="9803968at2"/>
<reference evidence="10" key="1">
    <citation type="submission" date="2018-11" db="EMBL/GenBank/DDBJ databases">
        <authorList>
            <consortium name="Genoscope - CEA"/>
            <person name="William W."/>
        </authorList>
    </citation>
    <scope>NUCLEOTIDE SEQUENCE [LARGE SCALE GENOMIC DNA]</scope>
    <source>
        <strain evidence="10">T9AD</strain>
    </source>
</reference>
<dbReference type="InterPro" id="IPR020845">
    <property type="entry name" value="AMP-binding_CS"/>
</dbReference>
<dbReference type="InterPro" id="IPR025110">
    <property type="entry name" value="AMP-bd_C"/>
</dbReference>
<dbReference type="PANTHER" id="PTHR43767">
    <property type="entry name" value="LONG-CHAIN-FATTY-ACID--COA LIGASE"/>
    <property type="match status" value="1"/>
</dbReference>
<dbReference type="GO" id="GO:0016020">
    <property type="term" value="C:membrane"/>
    <property type="evidence" value="ECO:0007669"/>
    <property type="project" value="UniProtKB-SubCell"/>
</dbReference>
<evidence type="ECO:0000256" key="6">
    <source>
        <dbReference type="ARBA" id="ARBA00039545"/>
    </source>
</evidence>
<keyword evidence="3 10" id="KW-0436">Ligase</keyword>